<dbReference type="RefSeq" id="WP_077846880.1">
    <property type="nucleotide sequence ID" value="NZ_LZZM01000110.1"/>
</dbReference>
<dbReference type="Proteomes" id="UP000190890">
    <property type="component" value="Unassembled WGS sequence"/>
</dbReference>
<dbReference type="Gene3D" id="1.10.260.40">
    <property type="entry name" value="lambda repressor-like DNA-binding domains"/>
    <property type="match status" value="1"/>
</dbReference>
<dbReference type="PROSITE" id="PS00356">
    <property type="entry name" value="HTH_LACI_1"/>
    <property type="match status" value="1"/>
</dbReference>
<comment type="caution">
    <text evidence="5">The sequence shown here is derived from an EMBL/GenBank/DDBJ whole genome shotgun (WGS) entry which is preliminary data.</text>
</comment>
<evidence type="ECO:0000259" key="4">
    <source>
        <dbReference type="PROSITE" id="PS50932"/>
    </source>
</evidence>
<keyword evidence="1" id="KW-0805">Transcription regulation</keyword>
<dbReference type="GO" id="GO:0000976">
    <property type="term" value="F:transcription cis-regulatory region binding"/>
    <property type="evidence" value="ECO:0007669"/>
    <property type="project" value="TreeGrafter"/>
</dbReference>
<evidence type="ECO:0000313" key="5">
    <source>
        <dbReference type="EMBL" id="OOM79122.1"/>
    </source>
</evidence>
<dbReference type="OrthoDB" id="43195at2"/>
<dbReference type="Gene3D" id="3.40.50.2300">
    <property type="match status" value="2"/>
</dbReference>
<keyword evidence="6" id="KW-1185">Reference proteome</keyword>
<sequence length="340" mass="38513">MKTIMQDIAKLAGVSPGTVSNALNDRKGVGKETKSKIIKIAEELGYFRNHKKNEEKVMRLILFKKHGYVVSDTQFFSALIEACENECRQSGYELLISQVIHGEHDKENVFKIINQGKIDGILLLATEMSEEDFSYFENLDIPIVVLDGYFMFKSYDYIVINNVSGSYRATKHFIDKGHERIGILGSSVDISNFEYRYKGFTKAIEEAGLTLRQEDEIRIEPTLDGAYKDMKKYLEKNRGKQLPTALLAFNDIIALGAMKAMQEEGISIPKDISIIGFDDIPFSALSNPNMTTIKVYTEEMGSIAVKRLIDKINNEEKMIPLKIEIDTKLIERNSVAKIVK</sequence>
<feature type="domain" description="HTH lacI-type" evidence="4">
    <location>
        <begin position="3"/>
        <end position="49"/>
    </location>
</feature>
<dbReference type="InterPro" id="IPR000843">
    <property type="entry name" value="HTH_LacI"/>
</dbReference>
<dbReference type="Pfam" id="PF13377">
    <property type="entry name" value="Peripla_BP_3"/>
    <property type="match status" value="1"/>
</dbReference>
<evidence type="ECO:0000256" key="2">
    <source>
        <dbReference type="ARBA" id="ARBA00023125"/>
    </source>
</evidence>
<dbReference type="InterPro" id="IPR010982">
    <property type="entry name" value="Lambda_DNA-bd_dom_sf"/>
</dbReference>
<dbReference type="PANTHER" id="PTHR30146:SF109">
    <property type="entry name" value="HTH-TYPE TRANSCRIPTIONAL REGULATOR GALS"/>
    <property type="match status" value="1"/>
</dbReference>
<dbReference type="AlphaFoldDB" id="A0A1S8TNE5"/>
<organism evidence="5 6">
    <name type="scientific">Clostridium puniceum</name>
    <dbReference type="NCBI Taxonomy" id="29367"/>
    <lineage>
        <taxon>Bacteria</taxon>
        <taxon>Bacillati</taxon>
        <taxon>Bacillota</taxon>
        <taxon>Clostridia</taxon>
        <taxon>Eubacteriales</taxon>
        <taxon>Clostridiaceae</taxon>
        <taxon>Clostridium</taxon>
    </lineage>
</organism>
<dbReference type="GO" id="GO:0003700">
    <property type="term" value="F:DNA-binding transcription factor activity"/>
    <property type="evidence" value="ECO:0007669"/>
    <property type="project" value="TreeGrafter"/>
</dbReference>
<reference evidence="5 6" key="1">
    <citation type="submission" date="2016-05" db="EMBL/GenBank/DDBJ databases">
        <title>Microbial solvent formation.</title>
        <authorList>
            <person name="Poehlein A."/>
            <person name="Montoya Solano J.D."/>
            <person name="Flitsch S."/>
            <person name="Krabben P."/>
            <person name="Duerre P."/>
            <person name="Daniel R."/>
        </authorList>
    </citation>
    <scope>NUCLEOTIDE SEQUENCE [LARGE SCALE GENOMIC DNA]</scope>
    <source>
        <strain evidence="5 6">DSM 2619</strain>
    </source>
</reference>
<evidence type="ECO:0000256" key="1">
    <source>
        <dbReference type="ARBA" id="ARBA00023015"/>
    </source>
</evidence>
<dbReference type="InterPro" id="IPR028082">
    <property type="entry name" value="Peripla_BP_I"/>
</dbReference>
<dbReference type="STRING" id="29367.CLPUN_17080"/>
<proteinExistence type="predicted"/>
<dbReference type="SUPFAM" id="SSF47413">
    <property type="entry name" value="lambda repressor-like DNA-binding domains"/>
    <property type="match status" value="1"/>
</dbReference>
<dbReference type="PANTHER" id="PTHR30146">
    <property type="entry name" value="LACI-RELATED TRANSCRIPTIONAL REPRESSOR"/>
    <property type="match status" value="1"/>
</dbReference>
<accession>A0A1S8TNE5</accession>
<dbReference type="CDD" id="cd01392">
    <property type="entry name" value="HTH_LacI"/>
    <property type="match status" value="1"/>
</dbReference>
<evidence type="ECO:0000256" key="3">
    <source>
        <dbReference type="ARBA" id="ARBA00023163"/>
    </source>
</evidence>
<dbReference type="InterPro" id="IPR046335">
    <property type="entry name" value="LacI/GalR-like_sensor"/>
</dbReference>
<gene>
    <name evidence="5" type="primary">purR_3</name>
    <name evidence="5" type="ORF">CLPUN_17080</name>
</gene>
<dbReference type="SUPFAM" id="SSF53822">
    <property type="entry name" value="Periplasmic binding protein-like I"/>
    <property type="match status" value="1"/>
</dbReference>
<evidence type="ECO:0000313" key="6">
    <source>
        <dbReference type="Proteomes" id="UP000190890"/>
    </source>
</evidence>
<name>A0A1S8TNE5_9CLOT</name>
<dbReference type="Pfam" id="PF00356">
    <property type="entry name" value="LacI"/>
    <property type="match status" value="1"/>
</dbReference>
<protein>
    <submittedName>
        <fullName evidence="5">HTH-type transcriptional repressor PurR</fullName>
    </submittedName>
</protein>
<dbReference type="SMART" id="SM00354">
    <property type="entry name" value="HTH_LACI"/>
    <property type="match status" value="1"/>
</dbReference>
<dbReference type="PROSITE" id="PS50932">
    <property type="entry name" value="HTH_LACI_2"/>
    <property type="match status" value="1"/>
</dbReference>
<keyword evidence="3" id="KW-0804">Transcription</keyword>
<dbReference type="EMBL" id="LZZM01000110">
    <property type="protein sequence ID" value="OOM79122.1"/>
    <property type="molecule type" value="Genomic_DNA"/>
</dbReference>
<keyword evidence="2" id="KW-0238">DNA-binding</keyword>